<dbReference type="PANTHER" id="PTHR12236">
    <property type="entry name" value="STRUCTURAL CONTITUENT OF CUTICLE"/>
    <property type="match status" value="1"/>
</dbReference>
<dbReference type="GO" id="GO:0005615">
    <property type="term" value="C:extracellular space"/>
    <property type="evidence" value="ECO:0007669"/>
    <property type="project" value="TreeGrafter"/>
</dbReference>
<feature type="region of interest" description="Disordered" evidence="3">
    <location>
        <begin position="133"/>
        <end position="198"/>
    </location>
</feature>
<name>A0A1B6H7R7_9HEMI</name>
<gene>
    <name evidence="5" type="ORF">g.2751</name>
</gene>
<feature type="signal peptide" evidence="4">
    <location>
        <begin position="1"/>
        <end position="22"/>
    </location>
</feature>
<protein>
    <recommendedName>
        <fullName evidence="6">Cuticle protein 7</fullName>
    </recommendedName>
</protein>
<dbReference type="Pfam" id="PF00379">
    <property type="entry name" value="Chitin_bind_4"/>
    <property type="match status" value="1"/>
</dbReference>
<dbReference type="GO" id="GO:0042302">
    <property type="term" value="F:structural constituent of cuticle"/>
    <property type="evidence" value="ECO:0007669"/>
    <property type="project" value="UniProtKB-UniRule"/>
</dbReference>
<sequence length="198" mass="22009">MRMAPGIGLMALAILSMTGVSGTPGILTYYQTFPTRNENNEVVYEYRYSVDDQRSGVVNDQWEQRIGQFVKGRYSLLEPSGKVRTVSYEVDGSRGFVAVVKTSYPATSLLSNQQLYSSNQRYPEPAINLRRVVPPPLQDQGSPHNYHALGAQSYRPSQPVTRPQPPQQGFQTGFQGGGYAGPLSPPQTSRPRYSAYRL</sequence>
<accession>A0A1B6H7R7</accession>
<dbReference type="InterPro" id="IPR000618">
    <property type="entry name" value="Insect_cuticle"/>
</dbReference>
<keyword evidence="4" id="KW-0732">Signal</keyword>
<proteinExistence type="predicted"/>
<evidence type="ECO:0000256" key="3">
    <source>
        <dbReference type="SAM" id="MobiDB-lite"/>
    </source>
</evidence>
<dbReference type="PROSITE" id="PS51155">
    <property type="entry name" value="CHIT_BIND_RR_2"/>
    <property type="match status" value="1"/>
</dbReference>
<dbReference type="AlphaFoldDB" id="A0A1B6H7R7"/>
<feature type="chain" id="PRO_5008584130" description="Cuticle protein 7" evidence="4">
    <location>
        <begin position="23"/>
        <end position="198"/>
    </location>
</feature>
<organism evidence="5">
    <name type="scientific">Homalodisca liturata</name>
    <dbReference type="NCBI Taxonomy" id="320908"/>
    <lineage>
        <taxon>Eukaryota</taxon>
        <taxon>Metazoa</taxon>
        <taxon>Ecdysozoa</taxon>
        <taxon>Arthropoda</taxon>
        <taxon>Hexapoda</taxon>
        <taxon>Insecta</taxon>
        <taxon>Pterygota</taxon>
        <taxon>Neoptera</taxon>
        <taxon>Paraneoptera</taxon>
        <taxon>Hemiptera</taxon>
        <taxon>Auchenorrhyncha</taxon>
        <taxon>Membracoidea</taxon>
        <taxon>Cicadellidae</taxon>
        <taxon>Cicadellinae</taxon>
        <taxon>Proconiini</taxon>
        <taxon>Homalodisca</taxon>
    </lineage>
</organism>
<dbReference type="EMBL" id="GECU01037035">
    <property type="protein sequence ID" value="JAS70671.1"/>
    <property type="molecule type" value="Transcribed_RNA"/>
</dbReference>
<evidence type="ECO:0000256" key="2">
    <source>
        <dbReference type="PROSITE-ProRule" id="PRU00497"/>
    </source>
</evidence>
<dbReference type="GO" id="GO:0031012">
    <property type="term" value="C:extracellular matrix"/>
    <property type="evidence" value="ECO:0007669"/>
    <property type="project" value="TreeGrafter"/>
</dbReference>
<evidence type="ECO:0000313" key="5">
    <source>
        <dbReference type="EMBL" id="JAS70671.1"/>
    </source>
</evidence>
<evidence type="ECO:0008006" key="6">
    <source>
        <dbReference type="Google" id="ProtNLM"/>
    </source>
</evidence>
<dbReference type="PANTHER" id="PTHR12236:SF75">
    <property type="entry name" value="CUTICULAR PROTEIN 62BB, ISOFORM A"/>
    <property type="match status" value="1"/>
</dbReference>
<evidence type="ECO:0000256" key="1">
    <source>
        <dbReference type="ARBA" id="ARBA00022460"/>
    </source>
</evidence>
<evidence type="ECO:0000256" key="4">
    <source>
        <dbReference type="SAM" id="SignalP"/>
    </source>
</evidence>
<dbReference type="InterPro" id="IPR051217">
    <property type="entry name" value="Insect_Cuticle_Struc_Prot"/>
</dbReference>
<reference evidence="5" key="1">
    <citation type="submission" date="2015-11" db="EMBL/GenBank/DDBJ databases">
        <title>De novo transcriptome assembly of four potential Pierce s Disease insect vectors from Arizona vineyards.</title>
        <authorList>
            <person name="Tassone E.E."/>
        </authorList>
    </citation>
    <scope>NUCLEOTIDE SEQUENCE</scope>
</reference>
<keyword evidence="1 2" id="KW-0193">Cuticle</keyword>